<dbReference type="EMBL" id="JAYGIM010000006">
    <property type="protein sequence ID" value="MEA5426638.1"/>
    <property type="molecule type" value="Genomic_DNA"/>
</dbReference>
<reference evidence="2 3" key="1">
    <citation type="submission" date="2023-12" db="EMBL/GenBank/DDBJ databases">
        <title>Novel species of the genus Arcicella isolated from rivers.</title>
        <authorList>
            <person name="Lu H."/>
        </authorList>
    </citation>
    <scope>NUCLEOTIDE SEQUENCE [LARGE SCALE GENOMIC DNA]</scope>
    <source>
        <strain evidence="2 3">DC25W</strain>
    </source>
</reference>
<name>A0ABU5SH76_9BACT</name>
<accession>A0ABU5SH76</accession>
<protein>
    <submittedName>
        <fullName evidence="2">Polyphosphate polymerase domain-containing protein</fullName>
    </submittedName>
</protein>
<dbReference type="CDD" id="cd07750">
    <property type="entry name" value="PolyPPase_VTC_like"/>
    <property type="match status" value="1"/>
</dbReference>
<organism evidence="2 3">
    <name type="scientific">Arcicella lustrica</name>
    <dbReference type="NCBI Taxonomy" id="2984196"/>
    <lineage>
        <taxon>Bacteria</taxon>
        <taxon>Pseudomonadati</taxon>
        <taxon>Bacteroidota</taxon>
        <taxon>Cytophagia</taxon>
        <taxon>Cytophagales</taxon>
        <taxon>Flectobacillaceae</taxon>
        <taxon>Arcicella</taxon>
    </lineage>
</organism>
<feature type="domain" description="VTC" evidence="1">
    <location>
        <begin position="33"/>
        <end position="236"/>
    </location>
</feature>
<dbReference type="Proteomes" id="UP001302222">
    <property type="component" value="Unassembled WGS sequence"/>
</dbReference>
<dbReference type="Pfam" id="PF09359">
    <property type="entry name" value="VTC"/>
    <property type="match status" value="1"/>
</dbReference>
<evidence type="ECO:0000313" key="2">
    <source>
        <dbReference type="EMBL" id="MEA5426638.1"/>
    </source>
</evidence>
<proteinExistence type="predicted"/>
<dbReference type="InterPro" id="IPR018966">
    <property type="entry name" value="VTC_domain"/>
</dbReference>
<gene>
    <name evidence="2" type="ORF">VB798_08655</name>
</gene>
<evidence type="ECO:0000313" key="3">
    <source>
        <dbReference type="Proteomes" id="UP001302222"/>
    </source>
</evidence>
<keyword evidence="3" id="KW-1185">Reference proteome</keyword>
<evidence type="ECO:0000259" key="1">
    <source>
        <dbReference type="Pfam" id="PF09359"/>
    </source>
</evidence>
<comment type="caution">
    <text evidence="2">The sequence shown here is derived from an EMBL/GenBank/DDBJ whole genome shotgun (WGS) entry which is preliminary data.</text>
</comment>
<dbReference type="RefSeq" id="WP_323257981.1">
    <property type="nucleotide sequence ID" value="NZ_JAYGIM010000006.1"/>
</dbReference>
<sequence>MEISRFLETISKEIQTFDAISLAEMDKVKLMDRVDVKFLIPLWLFPIVLNEARQHYKVVEINKERICPYETQYFDDDTQLSLYHQHQAGFLNRYKVRTRNYVGSDLQFFEVKFKNNKGRTLKKRIKTHEFDKPFIKADERDFLEQHSPFLPDDLKGVLWVFYKRITLVSKHNLERLTIDLELNFKSSDKEKGYPQIVIAEVKQEKMCASNFIDIMKKYHIRKGSISKYCFGIISLFEGVKYNHFKPHLLKITKLIRQHDAFARHI</sequence>